<feature type="compositionally biased region" description="Basic and acidic residues" evidence="3">
    <location>
        <begin position="961"/>
        <end position="975"/>
    </location>
</feature>
<evidence type="ECO:0000256" key="2">
    <source>
        <dbReference type="PROSITE-ProRule" id="PRU00708"/>
    </source>
</evidence>
<feature type="compositionally biased region" description="Polar residues" evidence="3">
    <location>
        <begin position="110"/>
        <end position="122"/>
    </location>
</feature>
<dbReference type="OrthoDB" id="185373at2759"/>
<dbReference type="InterPro" id="IPR044781">
    <property type="entry name" value="At5g10690-like"/>
</dbReference>
<accession>K8EC18</accession>
<dbReference type="SUPFAM" id="SSF48452">
    <property type="entry name" value="TPR-like"/>
    <property type="match status" value="1"/>
</dbReference>
<dbReference type="Pfam" id="PF01535">
    <property type="entry name" value="PPR"/>
    <property type="match status" value="2"/>
</dbReference>
<evidence type="ECO:0000256" key="3">
    <source>
        <dbReference type="SAM" id="MobiDB-lite"/>
    </source>
</evidence>
<dbReference type="eggNOG" id="KOG4197">
    <property type="taxonomic scope" value="Eukaryota"/>
</dbReference>
<feature type="compositionally biased region" description="Low complexity" evidence="3">
    <location>
        <begin position="8"/>
        <end position="43"/>
    </location>
</feature>
<evidence type="ECO:0000313" key="4">
    <source>
        <dbReference type="EMBL" id="CCO15424.1"/>
    </source>
</evidence>
<dbReference type="STRING" id="41875.K8EC18"/>
<dbReference type="Proteomes" id="UP000198341">
    <property type="component" value="Chromosome 3"/>
</dbReference>
<evidence type="ECO:0000256" key="1">
    <source>
        <dbReference type="ARBA" id="ARBA00022737"/>
    </source>
</evidence>
<feature type="repeat" description="PPR" evidence="2">
    <location>
        <begin position="508"/>
        <end position="542"/>
    </location>
</feature>
<protein>
    <recommendedName>
        <fullName evidence="6">CBS domain-containing protein</fullName>
    </recommendedName>
</protein>
<organism evidence="4 5">
    <name type="scientific">Bathycoccus prasinos</name>
    <dbReference type="NCBI Taxonomy" id="41875"/>
    <lineage>
        <taxon>Eukaryota</taxon>
        <taxon>Viridiplantae</taxon>
        <taxon>Chlorophyta</taxon>
        <taxon>Mamiellophyceae</taxon>
        <taxon>Mamiellales</taxon>
        <taxon>Bathycoccaceae</taxon>
        <taxon>Bathycoccus</taxon>
    </lineage>
</organism>
<dbReference type="NCBIfam" id="TIGR00756">
    <property type="entry name" value="PPR"/>
    <property type="match status" value="1"/>
</dbReference>
<dbReference type="PROSITE" id="PS51375">
    <property type="entry name" value="PPR"/>
    <property type="match status" value="1"/>
</dbReference>
<feature type="region of interest" description="Disordered" evidence="3">
    <location>
        <begin position="1"/>
        <end position="44"/>
    </location>
</feature>
<feature type="compositionally biased region" description="Acidic residues" evidence="3">
    <location>
        <begin position="215"/>
        <end position="235"/>
    </location>
</feature>
<dbReference type="Gene3D" id="1.25.40.10">
    <property type="entry name" value="Tetratricopeptide repeat domain"/>
    <property type="match status" value="1"/>
</dbReference>
<name>K8EC18_9CHLO</name>
<dbReference type="PANTHER" id="PTHR47581">
    <property type="entry name" value="OS09G0431600 PROTEIN"/>
    <property type="match status" value="1"/>
</dbReference>
<feature type="region of interest" description="Disordered" evidence="3">
    <location>
        <begin position="155"/>
        <end position="269"/>
    </location>
</feature>
<dbReference type="GeneID" id="19017013"/>
<evidence type="ECO:0000313" key="5">
    <source>
        <dbReference type="Proteomes" id="UP000198341"/>
    </source>
</evidence>
<gene>
    <name evidence="4" type="ORF">Bathy03g04760</name>
</gene>
<feature type="compositionally biased region" description="Polar residues" evidence="3">
    <location>
        <begin position="162"/>
        <end position="182"/>
    </location>
</feature>
<feature type="region of interest" description="Disordered" evidence="3">
    <location>
        <begin position="945"/>
        <end position="975"/>
    </location>
</feature>
<feature type="region of interest" description="Disordered" evidence="3">
    <location>
        <begin position="61"/>
        <end position="143"/>
    </location>
</feature>
<dbReference type="RefSeq" id="XP_007513987.1">
    <property type="nucleotide sequence ID" value="XM_007513925.1"/>
</dbReference>
<feature type="compositionally biased region" description="Polar residues" evidence="3">
    <location>
        <begin position="189"/>
        <end position="198"/>
    </location>
</feature>
<dbReference type="AlphaFoldDB" id="K8EC18"/>
<proteinExistence type="predicted"/>
<dbReference type="EMBL" id="FO082276">
    <property type="protein sequence ID" value="CCO15424.1"/>
    <property type="molecule type" value="Genomic_DNA"/>
</dbReference>
<sequence>MMMRTAGTTTTSLPSSSSSSSSYGMSCSRRTKTTTRSLSWSSSDSRRRLYHHLLHHHHRRVIIASSSSRRRRRRPGAQNARKIVCETERSDDENERGRSAQQQQQQQQQMYPENSPSSSIQEQQRRYQSRGEGGGVGGGGAGESFVQAIGKKCTNKSEDELSSTTRVRMLATPSSRAPTNALNNNNNNKSWQYLTCTGETMDDDDENEHECPWESSEEDDDEESEKYEKNEDVDEDAKNIFDAYVEDDEKNSRSSSGGSGGGAEKMSSAETASKFLKRLKRLAEKRKLDELLQFLDENAAFVATLKSNKKLCRAIASASVAAAAKCRDFTFATMLLKAAEGPFACGVSSAAYSSIIIEAGRVHDLDLALTVFEWWKKGRGPISAQFGASANKNGKMFVANSFLWSVDDVPKGVNRHDRVGVKWHPRRTAPSRMLFSLLDACAECGDVRRAIDMKSEILSWEGRLKHPDDFERAWCSLLKAHSRSSEPLKALSAFEEMLKTNETETKNSLLAHNILMSACVKGGRPDWARDMLDKAKENGLKPDSISYATCAAGETQAARGILGSDYACDVETLKRLFREYTEIPRRNKIAYGAFVSAFLRRGETNYAIEVLEHARNDGPSSSRKKKTSKTGARDSSFAVSPNSYFLVMRHAANEGDVDGVRKLSEMLREHPKDTALLRSEAALYESEAFAAANDVEGARDAIFRAQNVGETEAAKVLREASEKVLVALFVENEMDEKDVSPKNVPKARNVARALSLLDGAWSYDEFDQETGKGQFPKPPPKEGYEKAVEFGNVSPLAFKAGLNPNDSIEEARDSDALRVYSCEELVEMSMLARRMDSGRLVLEQADENAKCEKDVLVLDGFGEPIGVLERNSKERGEDVEEFASAETLMNSSLLVSATLKTSTIGEVALACFENTNEVPVAIVDEKTKVLIGAIFREDLFEKTKSTNCNAPTTNREEEDAKAEVGENNNKKSDPR</sequence>
<evidence type="ECO:0008006" key="6">
    <source>
        <dbReference type="Google" id="ProtNLM"/>
    </source>
</evidence>
<dbReference type="InterPro" id="IPR011990">
    <property type="entry name" value="TPR-like_helical_dom_sf"/>
</dbReference>
<feature type="region of interest" description="Disordered" evidence="3">
    <location>
        <begin position="616"/>
        <end position="636"/>
    </location>
</feature>
<keyword evidence="5" id="KW-1185">Reference proteome</keyword>
<feature type="compositionally biased region" description="Gly residues" evidence="3">
    <location>
        <begin position="131"/>
        <end position="142"/>
    </location>
</feature>
<dbReference type="InterPro" id="IPR002885">
    <property type="entry name" value="PPR_rpt"/>
</dbReference>
<dbReference type="PANTHER" id="PTHR47581:SF2">
    <property type="entry name" value="OS09G0431600 PROTEIN"/>
    <property type="match status" value="1"/>
</dbReference>
<dbReference type="KEGG" id="bpg:Bathy03g04760"/>
<reference evidence="4 5" key="1">
    <citation type="submission" date="2011-10" db="EMBL/GenBank/DDBJ databases">
        <authorList>
            <person name="Genoscope - CEA"/>
        </authorList>
    </citation>
    <scope>NUCLEOTIDE SEQUENCE [LARGE SCALE GENOMIC DNA]</scope>
    <source>
        <strain evidence="4 5">RCC 1105</strain>
    </source>
</reference>
<keyword evidence="1" id="KW-0677">Repeat</keyword>